<reference evidence="2" key="1">
    <citation type="journal article" date="2017" name="Plant J.">
        <title>The pomegranate (Punica granatum L.) genome and the genomics of punicalagin biosynthesis.</title>
        <authorList>
            <person name="Qin G."/>
            <person name="Xu C."/>
            <person name="Ming R."/>
            <person name="Tang H."/>
            <person name="Guyot R."/>
            <person name="Kramer E.M."/>
            <person name="Hu Y."/>
            <person name="Yi X."/>
            <person name="Qi Y."/>
            <person name="Xu X."/>
            <person name="Gao Z."/>
            <person name="Pan H."/>
            <person name="Jian J."/>
            <person name="Tian Y."/>
            <person name="Yue Z."/>
            <person name="Xu Y."/>
        </authorList>
    </citation>
    <scope>NUCLEOTIDE SEQUENCE [LARGE SCALE GENOMIC DNA]</scope>
    <source>
        <strain evidence="2">cv. Dabenzi</strain>
    </source>
</reference>
<evidence type="ECO:0000313" key="2">
    <source>
        <dbReference type="Proteomes" id="UP000197138"/>
    </source>
</evidence>
<protein>
    <submittedName>
        <fullName evidence="1">Uncharacterized protein</fullName>
    </submittedName>
</protein>
<comment type="caution">
    <text evidence="1">The sequence shown here is derived from an EMBL/GenBank/DDBJ whole genome shotgun (WGS) entry which is preliminary data.</text>
</comment>
<accession>A0A218Y3C5</accession>
<dbReference type="EMBL" id="MTKT01000157">
    <property type="protein sequence ID" value="OWM91580.1"/>
    <property type="molecule type" value="Genomic_DNA"/>
</dbReference>
<organism evidence="1 2">
    <name type="scientific">Punica granatum</name>
    <name type="common">Pomegranate</name>
    <dbReference type="NCBI Taxonomy" id="22663"/>
    <lineage>
        <taxon>Eukaryota</taxon>
        <taxon>Viridiplantae</taxon>
        <taxon>Streptophyta</taxon>
        <taxon>Embryophyta</taxon>
        <taxon>Tracheophyta</taxon>
        <taxon>Spermatophyta</taxon>
        <taxon>Magnoliopsida</taxon>
        <taxon>eudicotyledons</taxon>
        <taxon>Gunneridae</taxon>
        <taxon>Pentapetalae</taxon>
        <taxon>rosids</taxon>
        <taxon>malvids</taxon>
        <taxon>Myrtales</taxon>
        <taxon>Lythraceae</taxon>
        <taxon>Punica</taxon>
    </lineage>
</organism>
<dbReference type="Proteomes" id="UP000197138">
    <property type="component" value="Unassembled WGS sequence"/>
</dbReference>
<gene>
    <name evidence="1" type="ORF">CDL15_Pgr022329</name>
</gene>
<sequence length="50" mass="5741">MPSCFIFPSRPLTDIFVSRSPASTFHGDPPTMFVPPLYMPHWIEAQDLVY</sequence>
<name>A0A218Y3C5_PUNGR</name>
<proteinExistence type="predicted"/>
<evidence type="ECO:0000313" key="1">
    <source>
        <dbReference type="EMBL" id="OWM91580.1"/>
    </source>
</evidence>
<dbReference type="AlphaFoldDB" id="A0A218Y3C5"/>